<dbReference type="SUPFAM" id="SSF109905">
    <property type="entry name" value="Surp module (SWAP domain)"/>
    <property type="match status" value="1"/>
</dbReference>
<evidence type="ECO:0000259" key="1">
    <source>
        <dbReference type="PROSITE" id="PS50128"/>
    </source>
</evidence>
<dbReference type="GO" id="GO:0006396">
    <property type="term" value="P:RNA processing"/>
    <property type="evidence" value="ECO:0007669"/>
    <property type="project" value="InterPro"/>
</dbReference>
<dbReference type="PANTHER" id="PTHR12323:SF0">
    <property type="entry name" value="CALCIUM HOMEOSTASIS ENDOPLASMIC RETICULUM PROTEIN"/>
    <property type="match status" value="1"/>
</dbReference>
<dbReference type="SMART" id="SM00648">
    <property type="entry name" value="SWAP"/>
    <property type="match status" value="1"/>
</dbReference>
<dbReference type="PANTHER" id="PTHR12323">
    <property type="entry name" value="SR-RELATED CTD ASSOCIATED FACTOR 6"/>
    <property type="match status" value="1"/>
</dbReference>
<protein>
    <submittedName>
        <fullName evidence="2">Calcium homeostasis endoplasmic reticulum protein</fullName>
    </submittedName>
</protein>
<proteinExistence type="predicted"/>
<dbReference type="GO" id="GO:0048471">
    <property type="term" value="C:perinuclear region of cytoplasm"/>
    <property type="evidence" value="ECO:0007669"/>
    <property type="project" value="TreeGrafter"/>
</dbReference>
<keyword evidence="3" id="KW-1185">Reference proteome</keyword>
<dbReference type="Pfam" id="PF01805">
    <property type="entry name" value="Surp"/>
    <property type="match status" value="1"/>
</dbReference>
<dbReference type="AlphaFoldDB" id="A0A8E0S1L1"/>
<dbReference type="PROSITE" id="PS50128">
    <property type="entry name" value="SURP"/>
    <property type="match status" value="1"/>
</dbReference>
<dbReference type="Gene3D" id="1.10.10.790">
    <property type="entry name" value="Surp module"/>
    <property type="match status" value="1"/>
</dbReference>
<evidence type="ECO:0000313" key="3">
    <source>
        <dbReference type="Proteomes" id="UP000728185"/>
    </source>
</evidence>
<evidence type="ECO:0000313" key="2">
    <source>
        <dbReference type="EMBL" id="KAA0196610.1"/>
    </source>
</evidence>
<organism evidence="2 3">
    <name type="scientific">Fasciolopsis buskii</name>
    <dbReference type="NCBI Taxonomy" id="27845"/>
    <lineage>
        <taxon>Eukaryota</taxon>
        <taxon>Metazoa</taxon>
        <taxon>Spiralia</taxon>
        <taxon>Lophotrochozoa</taxon>
        <taxon>Platyhelminthes</taxon>
        <taxon>Trematoda</taxon>
        <taxon>Digenea</taxon>
        <taxon>Plagiorchiida</taxon>
        <taxon>Echinostomata</taxon>
        <taxon>Echinostomatoidea</taxon>
        <taxon>Fasciolidae</taxon>
        <taxon>Fasciolopsis</taxon>
    </lineage>
</organism>
<dbReference type="EMBL" id="LUCM01002910">
    <property type="protein sequence ID" value="KAA0196610.1"/>
    <property type="molecule type" value="Genomic_DNA"/>
</dbReference>
<dbReference type="InterPro" id="IPR035967">
    <property type="entry name" value="SWAP/Surp_sf"/>
</dbReference>
<comment type="caution">
    <text evidence="2">The sequence shown here is derived from an EMBL/GenBank/DDBJ whole genome shotgun (WGS) entry which is preliminary data.</text>
</comment>
<gene>
    <name evidence="2" type="ORF">FBUS_11755</name>
</gene>
<feature type="domain" description="SURP motif" evidence="1">
    <location>
        <begin position="15"/>
        <end position="57"/>
    </location>
</feature>
<name>A0A8E0S1L1_9TREM</name>
<reference evidence="2" key="1">
    <citation type="submission" date="2019-05" db="EMBL/GenBank/DDBJ databases">
        <title>Annotation for the trematode Fasciolopsis buski.</title>
        <authorList>
            <person name="Choi Y.-J."/>
        </authorList>
    </citation>
    <scope>NUCLEOTIDE SEQUENCE</scope>
    <source>
        <strain evidence="2">HT</strain>
        <tissue evidence="2">Whole worm</tissue>
    </source>
</reference>
<dbReference type="InterPro" id="IPR000061">
    <property type="entry name" value="Surp"/>
</dbReference>
<dbReference type="Proteomes" id="UP000728185">
    <property type="component" value="Unassembled WGS sequence"/>
</dbReference>
<accession>A0A8E0S1L1</accession>
<sequence length="117" mass="13824">MEAPIGPSDPEQRNIIDKLSDFVARNGQEFESLTKEKQRDNPKFAFLQGGEFYDYYKFKVEEARKRWQSQRPPKDFYPQVSCLNYRQFGHTFDIFTEEAGKHRHVTAQKDVIMTIGK</sequence>
<dbReference type="GO" id="GO:0006874">
    <property type="term" value="P:intracellular calcium ion homeostasis"/>
    <property type="evidence" value="ECO:0007669"/>
    <property type="project" value="TreeGrafter"/>
</dbReference>
<dbReference type="GO" id="GO:0003723">
    <property type="term" value="F:RNA binding"/>
    <property type="evidence" value="ECO:0007669"/>
    <property type="project" value="InterPro"/>
</dbReference>
<dbReference type="OrthoDB" id="21470at2759"/>